<evidence type="ECO:0000313" key="5">
    <source>
        <dbReference type="EMBL" id="GMH28627.1"/>
    </source>
</evidence>
<accession>A0AAD3TFU7</accession>
<evidence type="ECO:0000256" key="1">
    <source>
        <dbReference type="ARBA" id="ARBA00004141"/>
    </source>
</evidence>
<dbReference type="EMBL" id="BSYO01000035">
    <property type="protein sequence ID" value="GMH28627.1"/>
    <property type="molecule type" value="Genomic_DNA"/>
</dbReference>
<dbReference type="GO" id="GO:0005886">
    <property type="term" value="C:plasma membrane"/>
    <property type="evidence" value="ECO:0007669"/>
    <property type="project" value="TreeGrafter"/>
</dbReference>
<evidence type="ECO:0000256" key="3">
    <source>
        <dbReference type="SAM" id="MobiDB-lite"/>
    </source>
</evidence>
<feature type="transmembrane region" description="Helical" evidence="4">
    <location>
        <begin position="145"/>
        <end position="162"/>
    </location>
</feature>
<reference evidence="5" key="1">
    <citation type="submission" date="2023-05" db="EMBL/GenBank/DDBJ databases">
        <title>Nepenthes gracilis genome sequencing.</title>
        <authorList>
            <person name="Fukushima K."/>
        </authorList>
    </citation>
    <scope>NUCLEOTIDE SEQUENCE</scope>
    <source>
        <strain evidence="5">SING2019-196</strain>
    </source>
</reference>
<dbReference type="Proteomes" id="UP001279734">
    <property type="component" value="Unassembled WGS sequence"/>
</dbReference>
<proteinExistence type="inferred from homology"/>
<name>A0AAD3TFU7_NEPGR</name>
<evidence type="ECO:0000256" key="4">
    <source>
        <dbReference type="SAM" id="Phobius"/>
    </source>
</evidence>
<dbReference type="GO" id="GO:0006820">
    <property type="term" value="P:monoatomic anion transport"/>
    <property type="evidence" value="ECO:0007669"/>
    <property type="project" value="TreeGrafter"/>
</dbReference>
<feature type="region of interest" description="Disordered" evidence="3">
    <location>
        <begin position="1"/>
        <end position="29"/>
    </location>
</feature>
<evidence type="ECO:0000256" key="2">
    <source>
        <dbReference type="ARBA" id="ARBA00008017"/>
    </source>
</evidence>
<feature type="transmembrane region" description="Helical" evidence="4">
    <location>
        <begin position="99"/>
        <end position="124"/>
    </location>
</feature>
<comment type="subcellular location">
    <subcellularLocation>
        <location evidence="1">Membrane</location>
        <topology evidence="1">Multi-pass membrane protein</topology>
    </subcellularLocation>
</comment>
<keyword evidence="4" id="KW-0472">Membrane</keyword>
<sequence length="247" mass="27997">MGDDRELQQTSIPMPDNESSQPPQSTAADLAPENVPSGIVPTGFHQCVREFQGTAVQAAKIAKFVHIRLAILLMIWLLINLRVRSLRKKIILGSELWQWTLLIVIIFCGYSVISMVTSLVVHYFTKACKKRYSAVYYAEGLRRSVNFTLLSILLVLTWHFYFRTDKGLSCILGAALHLGALSPTADLEFKRLTETSKVLVEHMKARQWQMESSTHTIAFIAHYLKLIANVWPRDLEDDATAPIREIL</sequence>
<protein>
    <submittedName>
        <fullName evidence="5">Uncharacterized protein</fullName>
    </submittedName>
</protein>
<dbReference type="PANTHER" id="PTHR31618:SF7">
    <property type="entry name" value="MECHANOSENSITIVE ION CHANNEL PROTEIN"/>
    <property type="match status" value="1"/>
</dbReference>
<dbReference type="GO" id="GO:0008381">
    <property type="term" value="F:mechanosensitive monoatomic ion channel activity"/>
    <property type="evidence" value="ECO:0007669"/>
    <property type="project" value="TreeGrafter"/>
</dbReference>
<comment type="similarity">
    <text evidence="2">Belongs to the MscS (TC 1.A.23) family.</text>
</comment>
<gene>
    <name evidence="5" type="ORF">Nepgr_030470</name>
</gene>
<dbReference type="AlphaFoldDB" id="A0AAD3TFU7"/>
<dbReference type="InterPro" id="IPR016688">
    <property type="entry name" value="MscS-like_plants/fungi"/>
</dbReference>
<organism evidence="5 6">
    <name type="scientific">Nepenthes gracilis</name>
    <name type="common">Slender pitcher plant</name>
    <dbReference type="NCBI Taxonomy" id="150966"/>
    <lineage>
        <taxon>Eukaryota</taxon>
        <taxon>Viridiplantae</taxon>
        <taxon>Streptophyta</taxon>
        <taxon>Embryophyta</taxon>
        <taxon>Tracheophyta</taxon>
        <taxon>Spermatophyta</taxon>
        <taxon>Magnoliopsida</taxon>
        <taxon>eudicotyledons</taxon>
        <taxon>Gunneridae</taxon>
        <taxon>Pentapetalae</taxon>
        <taxon>Caryophyllales</taxon>
        <taxon>Nepenthaceae</taxon>
        <taxon>Nepenthes</taxon>
    </lineage>
</organism>
<evidence type="ECO:0000313" key="6">
    <source>
        <dbReference type="Proteomes" id="UP001279734"/>
    </source>
</evidence>
<dbReference type="PANTHER" id="PTHR31618">
    <property type="entry name" value="MECHANOSENSITIVE ION CHANNEL PROTEIN 5"/>
    <property type="match status" value="1"/>
</dbReference>
<keyword evidence="4" id="KW-1133">Transmembrane helix</keyword>
<comment type="caution">
    <text evidence="5">The sequence shown here is derived from an EMBL/GenBank/DDBJ whole genome shotgun (WGS) entry which is preliminary data.</text>
</comment>
<feature type="transmembrane region" description="Helical" evidence="4">
    <location>
        <begin position="61"/>
        <end position="79"/>
    </location>
</feature>
<dbReference type="GO" id="GO:0050982">
    <property type="term" value="P:detection of mechanical stimulus"/>
    <property type="evidence" value="ECO:0007669"/>
    <property type="project" value="TreeGrafter"/>
</dbReference>
<feature type="compositionally biased region" description="Polar residues" evidence="3">
    <location>
        <begin position="8"/>
        <end position="27"/>
    </location>
</feature>
<keyword evidence="6" id="KW-1185">Reference proteome</keyword>
<keyword evidence="4" id="KW-0812">Transmembrane</keyword>